<organism evidence="1 2">
    <name type="scientific">Psilocybe cf. subviscida</name>
    <dbReference type="NCBI Taxonomy" id="2480587"/>
    <lineage>
        <taxon>Eukaryota</taxon>
        <taxon>Fungi</taxon>
        <taxon>Dikarya</taxon>
        <taxon>Basidiomycota</taxon>
        <taxon>Agaricomycotina</taxon>
        <taxon>Agaricomycetes</taxon>
        <taxon>Agaricomycetidae</taxon>
        <taxon>Agaricales</taxon>
        <taxon>Agaricineae</taxon>
        <taxon>Strophariaceae</taxon>
        <taxon>Psilocybe</taxon>
    </lineage>
</organism>
<proteinExistence type="predicted"/>
<evidence type="ECO:0000313" key="2">
    <source>
        <dbReference type="Proteomes" id="UP000567179"/>
    </source>
</evidence>
<sequence>MSDSEFLASRFEVTNSSRNDCPSYPLTPPRMRFRAFCTASGVYPTDYDLKISRLGPVAGGGLMAIISLQASRFKPRAACATLSSFKSHTSSPTGRPRTFSAALNDAAWPFSGLTSFFRTYIAQIKLTSKTYDIPLPPGSTTH</sequence>
<dbReference type="Proteomes" id="UP000567179">
    <property type="component" value="Unassembled WGS sequence"/>
</dbReference>
<keyword evidence="2" id="KW-1185">Reference proteome</keyword>
<comment type="caution">
    <text evidence="1">The sequence shown here is derived from an EMBL/GenBank/DDBJ whole genome shotgun (WGS) entry which is preliminary data.</text>
</comment>
<evidence type="ECO:0000313" key="1">
    <source>
        <dbReference type="EMBL" id="KAF5310523.1"/>
    </source>
</evidence>
<gene>
    <name evidence="1" type="ORF">D9619_007697</name>
</gene>
<dbReference type="AlphaFoldDB" id="A0A8H5ATZ0"/>
<reference evidence="1 2" key="1">
    <citation type="journal article" date="2020" name="ISME J.">
        <title>Uncovering the hidden diversity of litter-decomposition mechanisms in mushroom-forming fungi.</title>
        <authorList>
            <person name="Floudas D."/>
            <person name="Bentzer J."/>
            <person name="Ahren D."/>
            <person name="Johansson T."/>
            <person name="Persson P."/>
            <person name="Tunlid A."/>
        </authorList>
    </citation>
    <scope>NUCLEOTIDE SEQUENCE [LARGE SCALE GENOMIC DNA]</scope>
    <source>
        <strain evidence="1 2">CBS 101986</strain>
    </source>
</reference>
<accession>A0A8H5ATZ0</accession>
<protein>
    <submittedName>
        <fullName evidence="1">Uncharacterized protein</fullName>
    </submittedName>
</protein>
<name>A0A8H5ATZ0_9AGAR</name>
<dbReference type="EMBL" id="JAACJJ010000057">
    <property type="protein sequence ID" value="KAF5310523.1"/>
    <property type="molecule type" value="Genomic_DNA"/>
</dbReference>